<dbReference type="EMBL" id="JBAWTH010000076">
    <property type="protein sequence ID" value="KAL2279417.1"/>
    <property type="molecule type" value="Genomic_DNA"/>
</dbReference>
<dbReference type="Proteomes" id="UP001600888">
    <property type="component" value="Unassembled WGS sequence"/>
</dbReference>
<evidence type="ECO:0000313" key="2">
    <source>
        <dbReference type="Proteomes" id="UP001600888"/>
    </source>
</evidence>
<organism evidence="1 2">
    <name type="scientific">Diaporthe vaccinii</name>
    <dbReference type="NCBI Taxonomy" id="105482"/>
    <lineage>
        <taxon>Eukaryota</taxon>
        <taxon>Fungi</taxon>
        <taxon>Dikarya</taxon>
        <taxon>Ascomycota</taxon>
        <taxon>Pezizomycotina</taxon>
        <taxon>Sordariomycetes</taxon>
        <taxon>Sordariomycetidae</taxon>
        <taxon>Diaporthales</taxon>
        <taxon>Diaporthaceae</taxon>
        <taxon>Diaporthe</taxon>
        <taxon>Diaporthe eres species complex</taxon>
    </lineage>
</organism>
<accession>A0ABR4EAG5</accession>
<comment type="caution">
    <text evidence="1">The sequence shown here is derived from an EMBL/GenBank/DDBJ whole genome shotgun (WGS) entry which is preliminary data.</text>
</comment>
<evidence type="ECO:0000313" key="1">
    <source>
        <dbReference type="EMBL" id="KAL2279417.1"/>
    </source>
</evidence>
<gene>
    <name evidence="1" type="ORF">FJTKL_13487</name>
</gene>
<name>A0ABR4EAG5_9PEZI</name>
<protein>
    <submittedName>
        <fullName evidence="1">Uncharacterized protein</fullName>
    </submittedName>
</protein>
<reference evidence="1 2" key="1">
    <citation type="submission" date="2024-03" db="EMBL/GenBank/DDBJ databases">
        <title>A high-quality draft genome sequence of Diaporthe vaccinii, a causative agent of upright dieback and viscid rot disease in cranberry plants.</title>
        <authorList>
            <person name="Sarrasin M."/>
            <person name="Lang B.F."/>
            <person name="Burger G."/>
        </authorList>
    </citation>
    <scope>NUCLEOTIDE SEQUENCE [LARGE SCALE GENOMIC DNA]</scope>
    <source>
        <strain evidence="1 2">IS7</strain>
    </source>
</reference>
<proteinExistence type="predicted"/>
<sequence length="241" mass="24236">MFSHSRLSTASDFFWYNPFHHPSPASQLSLLQLLHGDDVGGLDVVLEADDLLLKLLQGDLVVLDDQVDLELLDTEANGDELGGTPDQTILLDRTHRGLKSGQVGLVICGLNIHSHDGLGGGLRLALLLLAVLGQTLLTDTGGLSILLLVVGAEQVDIVVVISGGGGLGGVQGDLSDLRAVGGVWLGGIAGEGGELGLVRGDVLVPPGGVGVLGGVRGGGDGLEGGNVGLGGGVAVGGRDTC</sequence>
<keyword evidence="2" id="KW-1185">Reference proteome</keyword>